<dbReference type="AlphaFoldDB" id="A0A7R9EXK0"/>
<reference evidence="1" key="1">
    <citation type="submission" date="2020-11" db="EMBL/GenBank/DDBJ databases">
        <authorList>
            <person name="Tran Van P."/>
        </authorList>
    </citation>
    <scope>NUCLEOTIDE SEQUENCE</scope>
</reference>
<protein>
    <submittedName>
        <fullName evidence="1">Uncharacterized protein</fullName>
    </submittedName>
</protein>
<accession>A0A7R9EXK0</accession>
<organism evidence="1">
    <name type="scientific">Timema bartmani</name>
    <dbReference type="NCBI Taxonomy" id="61472"/>
    <lineage>
        <taxon>Eukaryota</taxon>
        <taxon>Metazoa</taxon>
        <taxon>Ecdysozoa</taxon>
        <taxon>Arthropoda</taxon>
        <taxon>Hexapoda</taxon>
        <taxon>Insecta</taxon>
        <taxon>Pterygota</taxon>
        <taxon>Neoptera</taxon>
        <taxon>Polyneoptera</taxon>
        <taxon>Phasmatodea</taxon>
        <taxon>Timematodea</taxon>
        <taxon>Timematoidea</taxon>
        <taxon>Timematidae</taxon>
        <taxon>Timema</taxon>
    </lineage>
</organism>
<name>A0A7R9EXK0_9NEOP</name>
<evidence type="ECO:0000313" key="1">
    <source>
        <dbReference type="EMBL" id="CAD7443264.1"/>
    </source>
</evidence>
<sequence>MVLPGVEPATPRSGGRHATNLATVSYNNIATNVSVCGEATDAAIVAEVLNNSIQAEDGASGDEEDNSSVVQERPIPSAAEAIDHIQGLDVEAAIAHLAGGGKLSMAAVSSVFVGPLVGSVAAEHNLQTSTAGTNHGTKRTDRAQERSQLHLTPLALPAAEHRCGSQLHLASRVTPSHRTVCDHSTDMNSGGPPAQIEAVGEEVAEEVVNVWWEIRPGKSRENPTMTYAVEGPFDVQHHEPHLGLGSERVSQLPCWQPHRSGFTTLLPIGTR</sequence>
<dbReference type="EMBL" id="OD566053">
    <property type="protein sequence ID" value="CAD7443264.1"/>
    <property type="molecule type" value="Genomic_DNA"/>
</dbReference>
<proteinExistence type="predicted"/>
<gene>
    <name evidence="1" type="ORF">TBIB3V08_LOCUS5674</name>
</gene>